<accession>A0A848DK28</accession>
<dbReference type="InterPro" id="IPR052336">
    <property type="entry name" value="MlaD_Phospholipid_Transporter"/>
</dbReference>
<dbReference type="Proteomes" id="UP000586918">
    <property type="component" value="Unassembled WGS sequence"/>
</dbReference>
<comment type="caution">
    <text evidence="4">The sequence shown here is derived from an EMBL/GenBank/DDBJ whole genome shotgun (WGS) entry which is preliminary data.</text>
</comment>
<evidence type="ECO:0000256" key="1">
    <source>
        <dbReference type="SAM" id="MobiDB-lite"/>
    </source>
</evidence>
<gene>
    <name evidence="4" type="ORF">HF519_15255</name>
</gene>
<dbReference type="Pfam" id="PF02470">
    <property type="entry name" value="MlaD"/>
    <property type="match status" value="1"/>
</dbReference>
<keyword evidence="5" id="KW-1185">Reference proteome</keyword>
<dbReference type="InterPro" id="IPR003399">
    <property type="entry name" value="Mce/MlaD"/>
</dbReference>
<evidence type="ECO:0000313" key="4">
    <source>
        <dbReference type="EMBL" id="NMH92903.1"/>
    </source>
</evidence>
<proteinExistence type="predicted"/>
<evidence type="ECO:0000313" key="5">
    <source>
        <dbReference type="Proteomes" id="UP000586918"/>
    </source>
</evidence>
<dbReference type="EMBL" id="JAAXKZ010000051">
    <property type="protein sequence ID" value="NMH92903.1"/>
    <property type="molecule type" value="Genomic_DNA"/>
</dbReference>
<protein>
    <submittedName>
        <fullName evidence="4">MCE family protein</fullName>
    </submittedName>
</protein>
<feature type="region of interest" description="Disordered" evidence="1">
    <location>
        <begin position="380"/>
        <end position="412"/>
    </location>
</feature>
<keyword evidence="2" id="KW-0732">Signal</keyword>
<dbReference type="AlphaFoldDB" id="A0A848DK28"/>
<evidence type="ECO:0000256" key="2">
    <source>
        <dbReference type="SAM" id="SignalP"/>
    </source>
</evidence>
<reference evidence="4 5" key="1">
    <citation type="submission" date="2020-04" db="EMBL/GenBank/DDBJ databases">
        <authorList>
            <person name="Klaysubun C."/>
            <person name="Duangmal K."/>
            <person name="Lipun K."/>
        </authorList>
    </citation>
    <scope>NUCLEOTIDE SEQUENCE [LARGE SCALE GENOMIC DNA]</scope>
    <source>
        <strain evidence="4 5">DSM 45300</strain>
    </source>
</reference>
<dbReference type="GO" id="GO:0005548">
    <property type="term" value="F:phospholipid transporter activity"/>
    <property type="evidence" value="ECO:0007669"/>
    <property type="project" value="TreeGrafter"/>
</dbReference>
<dbReference type="RefSeq" id="WP_169413606.1">
    <property type="nucleotide sequence ID" value="NZ_JAAXKZ010000051.1"/>
</dbReference>
<name>A0A848DK28_9PSEU</name>
<dbReference type="GO" id="GO:0005543">
    <property type="term" value="F:phospholipid binding"/>
    <property type="evidence" value="ECO:0007669"/>
    <property type="project" value="TreeGrafter"/>
</dbReference>
<feature type="chain" id="PRO_5032585899" evidence="2">
    <location>
        <begin position="26"/>
        <end position="412"/>
    </location>
</feature>
<evidence type="ECO:0000259" key="3">
    <source>
        <dbReference type="Pfam" id="PF02470"/>
    </source>
</evidence>
<organism evidence="4 5">
    <name type="scientific">Pseudonocardia bannensis</name>
    <dbReference type="NCBI Taxonomy" id="630973"/>
    <lineage>
        <taxon>Bacteria</taxon>
        <taxon>Bacillati</taxon>
        <taxon>Actinomycetota</taxon>
        <taxon>Actinomycetes</taxon>
        <taxon>Pseudonocardiales</taxon>
        <taxon>Pseudonocardiaceae</taxon>
        <taxon>Pseudonocardia</taxon>
    </lineage>
</organism>
<sequence length="412" mass="42657">MLRKLLTIGCALVTVLATSGAVALAAGAGGDYEIKVVMPSAVGIVTGLPVQINGFDVGEVTDVAAQDNHGVVTLALSDEHAPLPTGTTVVVEWRSVLGEHFLQLHPGPASNPELPSGSMIPAGSSQVLVEDLLEALDEPTRAHLTSVVDQLQETFDGSEPDVNALLGTAGPTVEALGAVVDAVGRDGPAIRELITNARQITAVLAQRQDKLAGTITDLGQMADVVAAQQQQLTDGLAELPSTLDAAQGALDRVPAAADSTVPMLEDLRPAAARLPSVAANLSPVLRDLRPTVEQLHPTLDAANKLLQFTPGLLDNATATLPGVTQAVRTLGPAVAFLRPYTPEMMGMIDNWGNVYSQYNGSGHFGHLLISYGQTAVNNQPNAVPLGGQVNPAPAPGHSAGQPWTDANGNRPR</sequence>
<dbReference type="PANTHER" id="PTHR33371">
    <property type="entry name" value="INTERMEMBRANE PHOSPHOLIPID TRANSPORT SYSTEM BINDING PROTEIN MLAD-RELATED"/>
    <property type="match status" value="1"/>
</dbReference>
<dbReference type="PANTHER" id="PTHR33371:SF4">
    <property type="entry name" value="INTERMEMBRANE PHOSPHOLIPID TRANSPORT SYSTEM BINDING PROTEIN MLAD"/>
    <property type="match status" value="1"/>
</dbReference>
<feature type="domain" description="Mce/MlaD" evidence="3">
    <location>
        <begin position="32"/>
        <end position="107"/>
    </location>
</feature>
<feature type="signal peptide" evidence="2">
    <location>
        <begin position="1"/>
        <end position="25"/>
    </location>
</feature>